<reference evidence="13" key="1">
    <citation type="submission" date="2022-12" db="EMBL/GenBank/DDBJ databases">
        <authorList>
            <person name="Brejova B."/>
        </authorList>
    </citation>
    <scope>NUCLEOTIDE SEQUENCE</scope>
</reference>
<comment type="caution">
    <text evidence="13">The sequence shown here is derived from an EMBL/GenBank/DDBJ whole genome shotgun (WGS) entry which is preliminary data.</text>
</comment>
<dbReference type="PANTHER" id="PTHR10782:SF4">
    <property type="entry name" value="TONALLI, ISOFORM E"/>
    <property type="match status" value="1"/>
</dbReference>
<dbReference type="PROSITE" id="PS50800">
    <property type="entry name" value="SAP"/>
    <property type="match status" value="1"/>
</dbReference>
<evidence type="ECO:0000256" key="8">
    <source>
        <dbReference type="PROSITE-ProRule" id="PRU00452"/>
    </source>
</evidence>
<feature type="compositionally biased region" description="Basic and acidic residues" evidence="9">
    <location>
        <begin position="682"/>
        <end position="693"/>
    </location>
</feature>
<dbReference type="Gene3D" id="3.30.40.10">
    <property type="entry name" value="Zinc/RING finger domain, C3HC4 (zinc finger)"/>
    <property type="match status" value="1"/>
</dbReference>
<comment type="pathway">
    <text evidence="1">Protein modification; protein sumoylation.</text>
</comment>
<dbReference type="Pfam" id="PF14324">
    <property type="entry name" value="PINIT"/>
    <property type="match status" value="1"/>
</dbReference>
<gene>
    <name evidence="13" type="ORF">CANVERA_P2154</name>
</gene>
<feature type="region of interest" description="Disordered" evidence="9">
    <location>
        <begin position="1302"/>
        <end position="1338"/>
    </location>
</feature>
<dbReference type="SMART" id="SM00513">
    <property type="entry name" value="SAP"/>
    <property type="match status" value="1"/>
</dbReference>
<dbReference type="Pfam" id="PF02891">
    <property type="entry name" value="zf-MIZ"/>
    <property type="match status" value="1"/>
</dbReference>
<feature type="domain" description="SAP" evidence="10">
    <location>
        <begin position="1"/>
        <end position="34"/>
    </location>
</feature>
<dbReference type="GO" id="GO:0008270">
    <property type="term" value="F:zinc ion binding"/>
    <property type="evidence" value="ECO:0007669"/>
    <property type="project" value="UniProtKB-KW"/>
</dbReference>
<proteinExistence type="inferred from homology"/>
<evidence type="ECO:0000256" key="2">
    <source>
        <dbReference type="ARBA" id="ARBA00005383"/>
    </source>
</evidence>
<dbReference type="EMBL" id="CANTUO010000002">
    <property type="protein sequence ID" value="CAI5757640.1"/>
    <property type="molecule type" value="Genomic_DNA"/>
</dbReference>
<feature type="region of interest" description="Disordered" evidence="9">
    <location>
        <begin position="790"/>
        <end position="811"/>
    </location>
</feature>
<dbReference type="GO" id="GO:0000785">
    <property type="term" value="C:chromatin"/>
    <property type="evidence" value="ECO:0007669"/>
    <property type="project" value="TreeGrafter"/>
</dbReference>
<evidence type="ECO:0000259" key="12">
    <source>
        <dbReference type="PROSITE" id="PS51466"/>
    </source>
</evidence>
<evidence type="ECO:0000313" key="14">
    <source>
        <dbReference type="Proteomes" id="UP001152885"/>
    </source>
</evidence>
<feature type="compositionally biased region" description="Acidic residues" evidence="9">
    <location>
        <begin position="398"/>
        <end position="409"/>
    </location>
</feature>
<feature type="compositionally biased region" description="Polar residues" evidence="9">
    <location>
        <begin position="642"/>
        <end position="654"/>
    </location>
</feature>
<dbReference type="InterPro" id="IPR023321">
    <property type="entry name" value="PINIT"/>
</dbReference>
<feature type="compositionally biased region" description="Polar residues" evidence="9">
    <location>
        <begin position="1302"/>
        <end position="1334"/>
    </location>
</feature>
<dbReference type="Proteomes" id="UP001152885">
    <property type="component" value="Unassembled WGS sequence"/>
</dbReference>
<feature type="compositionally biased region" description="Polar residues" evidence="9">
    <location>
        <begin position="454"/>
        <end position="464"/>
    </location>
</feature>
<sequence length="1405" mass="160298">MQFKVSDLKDICRSIGLSLVGVKKTLQEKIITYFDLGRTHNDHIRLSSIRMLVLMKKSNRQLPPYNQVYDGIKLGKIDFLDFLKPKESSSSTESKPYHNHSLFFVLSPFYNLTRNLHCSPQNAPATRGKATYIYNFILTAEEYNYFKLDSKKYRLYFMMGSKYTPKSSSDVLVEYPEVIDFEINKSRIPSKNFTGLKGKAGTSQPIDITNFLNRPPSLNSITLRYQQTTKDFMAYIYIIELVPIENILLDIKKRSIKMSETLKIIKQADNENELTMTAETVTLNDPITRVRMNTPVQSIYCRHYQCFDAYFFLLAQKQLPSMSCPVCNMTIRMDHLAISEYVMDILNRTTEEDEEIRINPDGTWQVLQNDNDDDQPNQSKTDENPFSKEQSIEIVTLSDEEDEEAEDLMDVVSPRPPTVSPQEPISRKVSNGDQNILNSNESRRRSQPSRPNSVTNINSPSELQGSRISSNDSQRSRSTSSNNINSLIDIQRSRSNSDTTNKTSHVIPESRLNYQDLRRQSIENRSNSQSSTLQSQLMSSISIPNNQNQNTITSTTPSPNLSNRSPPQSQNNITTIHLPNGNTTFVQQPISRSTAPQVQKNNSNPITPTIQQYSQQSRPQQTQPQFNQAYFQQRQRPLNEPVSVTDQNVNSDTRTEYVQQTVNSPPPINSISPTTQQNTNKKPTEQSRQRDLLQRYSSLFVHPRKRPVQRPINKQPLQQTQESSSSSQSNNIQQVSSHSNDIQNQQQSNNDQRSTVSQQIQNQSPLINSQHNSPQFDEPGLNFLHQRPQTLNQQQSSSSNVNRASIPNHNQNQNVQNVPIQQQGVPNQAQNLMQQSTSQINQNQSSNMVYSPVGHTIMQRQSSQNQMSPQQKHHQIQLPQQDSPTSNQVDYAQMEIYQMKQQEMYKEQIRQQQLQKQIQQQHKQEVQQVNNQFNQQSQVPTPPSIQPTQRSTSGSIQHLPTSQPNQQQIQQQFQQAKQNHLNSSQSQQSTVVSQNRQVVIAPKPTSNPNSQSSSPNSEAFNLLLTRSNELQISNSPQPQSQRDSNPFWKRRNSYSSYPVEIRSRLVEAELLMSEEVDFLHVKYCKAKNTQFIIRKKLQEMFADIEQMMSLPNFDSKDQEYVKLKEEVLFFKGCLNRVQLEEADNLDKMKLRISIFENEKRTIISLRQRSPVVSRFDNGNGSNENTNVDDQNMITNANQSSNSPNELSRNSNENVANLNRSNYNEPRNKESTDVSQSQTKSKKQAAGNSIANVFGGTWTNSLESNDKQIEEAIVSRKLSDVANTKLFENQLVIHKNNQPQLQTLTKSSSNPLQTPISPTNPSKHVASNANSISSPDRSKRQKITGLLGIELQDTFFNRPDDLSPIGRKVDSMSLHEDWVHEVSKYNSSGIGTSKDPITLDDGDDDD</sequence>
<feature type="region of interest" description="Disordered" evidence="9">
    <location>
        <begin position="635"/>
        <end position="654"/>
    </location>
</feature>
<protein>
    <submittedName>
        <fullName evidence="13">Uncharacterized protein</fullName>
    </submittedName>
</protein>
<dbReference type="InterPro" id="IPR003034">
    <property type="entry name" value="SAP_dom"/>
</dbReference>
<feature type="compositionally biased region" description="Polar residues" evidence="9">
    <location>
        <begin position="574"/>
        <end position="610"/>
    </location>
</feature>
<keyword evidence="3" id="KW-0808">Transferase</keyword>
<evidence type="ECO:0000256" key="7">
    <source>
        <dbReference type="ARBA" id="ARBA00022833"/>
    </source>
</evidence>
<dbReference type="PROSITE" id="PS51044">
    <property type="entry name" value="ZF_SP_RING"/>
    <property type="match status" value="1"/>
</dbReference>
<evidence type="ECO:0000256" key="1">
    <source>
        <dbReference type="ARBA" id="ARBA00004718"/>
    </source>
</evidence>
<feature type="compositionally biased region" description="Low complexity" evidence="9">
    <location>
        <begin position="611"/>
        <end position="625"/>
    </location>
</feature>
<keyword evidence="5 8" id="KW-0863">Zinc-finger</keyword>
<evidence type="ECO:0000256" key="9">
    <source>
        <dbReference type="SAM" id="MobiDB-lite"/>
    </source>
</evidence>
<dbReference type="OrthoDB" id="28127at2759"/>
<feature type="compositionally biased region" description="Polar residues" evidence="9">
    <location>
        <begin position="493"/>
        <end position="504"/>
    </location>
</feature>
<feature type="compositionally biased region" description="Low complexity" evidence="9">
    <location>
        <begin position="526"/>
        <end position="573"/>
    </location>
</feature>
<feature type="domain" description="SP-RING-type" evidence="11">
    <location>
        <begin position="270"/>
        <end position="355"/>
    </location>
</feature>
<feature type="compositionally biased region" description="Polar residues" evidence="9">
    <location>
        <begin position="1176"/>
        <end position="1224"/>
    </location>
</feature>
<dbReference type="GO" id="GO:0061665">
    <property type="term" value="F:SUMO ligase activity"/>
    <property type="evidence" value="ECO:0007669"/>
    <property type="project" value="TreeGrafter"/>
</dbReference>
<evidence type="ECO:0000256" key="4">
    <source>
        <dbReference type="ARBA" id="ARBA00022723"/>
    </source>
</evidence>
<feature type="region of interest" description="Disordered" evidence="9">
    <location>
        <begin position="660"/>
        <end position="761"/>
    </location>
</feature>
<evidence type="ECO:0000259" key="10">
    <source>
        <dbReference type="PROSITE" id="PS50800"/>
    </source>
</evidence>
<feature type="compositionally biased region" description="Low complexity" evidence="9">
    <location>
        <begin position="466"/>
        <end position="490"/>
    </location>
</feature>
<evidence type="ECO:0000256" key="5">
    <source>
        <dbReference type="ARBA" id="ARBA00022771"/>
    </source>
</evidence>
<feature type="region of interest" description="Disordered" evidence="9">
    <location>
        <begin position="935"/>
        <end position="994"/>
    </location>
</feature>
<dbReference type="InterPro" id="IPR004181">
    <property type="entry name" value="Znf_MIZ"/>
</dbReference>
<evidence type="ECO:0000256" key="3">
    <source>
        <dbReference type="ARBA" id="ARBA00022679"/>
    </source>
</evidence>
<keyword evidence="4" id="KW-0479">Metal-binding</keyword>
<feature type="compositionally biased region" description="Polar residues" evidence="9">
    <location>
        <begin position="859"/>
        <end position="868"/>
    </location>
</feature>
<dbReference type="Gene3D" id="2.60.120.780">
    <property type="entry name" value="PINIT domain"/>
    <property type="match status" value="1"/>
</dbReference>
<accession>A0A9W4TWJ1</accession>
<dbReference type="CDD" id="cd16650">
    <property type="entry name" value="SP-RING_PIAS-like"/>
    <property type="match status" value="1"/>
</dbReference>
<dbReference type="PANTHER" id="PTHR10782">
    <property type="entry name" value="ZINC FINGER MIZ DOMAIN-CONTAINING PROTEIN"/>
    <property type="match status" value="1"/>
</dbReference>
<evidence type="ECO:0000313" key="13">
    <source>
        <dbReference type="EMBL" id="CAI5757640.1"/>
    </source>
</evidence>
<keyword evidence="6" id="KW-0833">Ubl conjugation pathway</keyword>
<feature type="compositionally biased region" description="Low complexity" evidence="9">
    <location>
        <begin position="963"/>
        <end position="994"/>
    </location>
</feature>
<feature type="region of interest" description="Disordered" evidence="9">
    <location>
        <begin position="1383"/>
        <end position="1405"/>
    </location>
</feature>
<feature type="region of interest" description="Disordered" evidence="9">
    <location>
        <begin position="1173"/>
        <end position="1247"/>
    </location>
</feature>
<feature type="compositionally biased region" description="Low complexity" evidence="9">
    <location>
        <begin position="715"/>
        <end position="754"/>
    </location>
</feature>
<feature type="region of interest" description="Disordered" evidence="9">
    <location>
        <begin position="859"/>
        <end position="886"/>
    </location>
</feature>
<feature type="region of interest" description="Disordered" evidence="9">
    <location>
        <begin position="361"/>
        <end position="625"/>
    </location>
</feature>
<keyword evidence="7" id="KW-0862">Zinc</keyword>
<feature type="compositionally biased region" description="Polar residues" evidence="9">
    <location>
        <begin position="420"/>
        <end position="437"/>
    </location>
</feature>
<feature type="compositionally biased region" description="Polar residues" evidence="9">
    <location>
        <begin position="946"/>
        <end position="962"/>
    </location>
</feature>
<dbReference type="Pfam" id="PF02037">
    <property type="entry name" value="SAP"/>
    <property type="match status" value="1"/>
</dbReference>
<evidence type="ECO:0000256" key="6">
    <source>
        <dbReference type="ARBA" id="ARBA00022786"/>
    </source>
</evidence>
<dbReference type="InterPro" id="IPR038654">
    <property type="entry name" value="PINIT_sf"/>
</dbReference>
<evidence type="ECO:0000259" key="11">
    <source>
        <dbReference type="PROSITE" id="PS51044"/>
    </source>
</evidence>
<dbReference type="InterPro" id="IPR013083">
    <property type="entry name" value="Znf_RING/FYVE/PHD"/>
</dbReference>
<dbReference type="PROSITE" id="PS51466">
    <property type="entry name" value="PINIT"/>
    <property type="match status" value="1"/>
</dbReference>
<feature type="domain" description="PINIT" evidence="12">
    <location>
        <begin position="89"/>
        <end position="242"/>
    </location>
</feature>
<keyword evidence="14" id="KW-1185">Reference proteome</keyword>
<dbReference type="GO" id="GO:0016925">
    <property type="term" value="P:protein sumoylation"/>
    <property type="evidence" value="ECO:0007669"/>
    <property type="project" value="TreeGrafter"/>
</dbReference>
<organism evidence="13 14">
    <name type="scientific">Candida verbasci</name>
    <dbReference type="NCBI Taxonomy" id="1227364"/>
    <lineage>
        <taxon>Eukaryota</taxon>
        <taxon>Fungi</taxon>
        <taxon>Dikarya</taxon>
        <taxon>Ascomycota</taxon>
        <taxon>Saccharomycotina</taxon>
        <taxon>Pichiomycetes</taxon>
        <taxon>Debaryomycetaceae</taxon>
        <taxon>Candida/Lodderomyces clade</taxon>
        <taxon>Candida</taxon>
    </lineage>
</organism>
<name>A0A9W4TWJ1_9ASCO</name>
<comment type="similarity">
    <text evidence="2">Belongs to the PIAS family.</text>
</comment>